<dbReference type="GO" id="GO:0008270">
    <property type="term" value="F:zinc ion binding"/>
    <property type="evidence" value="ECO:0007669"/>
    <property type="project" value="InterPro"/>
</dbReference>
<dbReference type="PANTHER" id="PTHR11820:SF7">
    <property type="entry name" value="ACYLPYRUVASE FAHD1, MITOCHONDRIAL"/>
    <property type="match status" value="1"/>
</dbReference>
<keyword evidence="5" id="KW-0472">Membrane</keyword>
<dbReference type="InterPro" id="IPR036663">
    <property type="entry name" value="Fumarylacetoacetase_C_sf"/>
</dbReference>
<sequence length="1241" mass="135213">MATNGHSHNDSYTNYVAYRDPKIQGQSRIGHLDLQASTIQPLSFLSGAPLSDLYEVIEIGEAQIKPLGEPFPLSSIQLLAPISGRDVLAVGKNYAEHAKEFNSSGYDSSDKTDQPTHPVIFTKRSTSIIAHGEFIFPHPGFTETVDYEGEIGVILGKSGYRVSEKDAWDYVWGYTIINDVTARERQRDHKQFYIGKSPDTFCPMGPIAVPASKLPKTLRVETTVNGEKRQAATTDDLIFSIPYLVKTLSEGQTIQPGDVIATGTPAGVGFGQKPPVWLLPGDVVDVSVTGLGVLSNTIAEPTSKNPTIARVATTTHIPTSNLDKTCGGVSLTTVGSKKLYYRHAGVSTGSPIIFIHGLGGSSEYYTPLISALGLEKTHSLHLLDIEGHGLSPTSAASTVTIDSYASDFSNLAEQLNIKGATVIAHSMGCLVAMTLALKNSALVSNLVLIGPPPSPVPEAGRTGSIARAATVRSSGMAAVVDAVITAGTSAKSKTDNPVAIAAVRMSLLGQDPEGYAKGCTALAGASEALPVSQIKAKTLIITGEEDKVSPPQICEKYAGEIKGTKVHVLPQVGHWHTFEDVNGVAKAKACDNPLAVSPVVEGRSSALGLILRATHADDDVVQTAASTNHPEKTPRQRREITPTPNCAEVEPPTTRAGQQLASPTLSPSIELEPSYQLSPESFISDIPTRQTYSTDLNSSHRVGVLSTASNGSVRYEPRSSQWRAVLANTHLSTGTPSLEDNEVSNLSFGFPFTTAASPSGDDLLSILPPMQQCEYLKEKYFSVFSPLFHILHDPTFQSEYESFVEDPSSVPVSWLAILFILLSLAVTTLEGNDPVLRDLARGSDANNNIRVLSKRYREASLKCLAKQGVFWGKHNAHCLQALVLVVYAMGHCQEPSWVLLGMTYHVAIAMGYHIDPDEFSLTVIQAEERRRCWAGVIMLYTIQNTILGNPDPSWRITNDVKLPADVNDADITVMGVQEPTPGPTQMSYLLFKFRLYDLAAKICKETFKSYPPSTTTIQNLDQQIHFAQQEWDGRYLADTTFEGLPTHHAVHLHILHAYSHQLYLLLHRPFFAQSILGLDIPNQSQIRCIASAEALLDIHQMMFEIESFKPYMWYTDGLGSFHAFHAAAVLAVALLMPIYKPQYQRFKKLLDETLGRFEASSGRSKICEKASRILRFMLSTSSPNQASISSPFPTPESHHDVSKESLNSEHMNMFAERLQPQQWLGPASMAWTEWDSLMANA</sequence>
<dbReference type="GO" id="GO:0006351">
    <property type="term" value="P:DNA-templated transcription"/>
    <property type="evidence" value="ECO:0007669"/>
    <property type="project" value="InterPro"/>
</dbReference>
<dbReference type="GO" id="GO:0050163">
    <property type="term" value="F:oxaloacetate tautomerase activity"/>
    <property type="evidence" value="ECO:0007669"/>
    <property type="project" value="UniProtKB-ARBA"/>
</dbReference>
<dbReference type="GO" id="GO:0003677">
    <property type="term" value="F:DNA binding"/>
    <property type="evidence" value="ECO:0007669"/>
    <property type="project" value="InterPro"/>
</dbReference>
<protein>
    <recommendedName>
        <fullName evidence="6">Xylanolytic transcriptional activator regulatory domain-containing protein</fullName>
    </recommendedName>
</protein>
<evidence type="ECO:0000259" key="6">
    <source>
        <dbReference type="SMART" id="SM00906"/>
    </source>
</evidence>
<feature type="compositionally biased region" description="Polar residues" evidence="4">
    <location>
        <begin position="1182"/>
        <end position="1191"/>
    </location>
</feature>
<reference evidence="7 8" key="1">
    <citation type="submission" date="2018-05" db="EMBL/GenBank/DDBJ databases">
        <title>Whole genome sequencing for identification of molecular markers to develop diagnostic detection tools for the regulated plant pathogen Lachnellula willkommii.</title>
        <authorList>
            <person name="Giroux E."/>
            <person name="Bilodeau G."/>
        </authorList>
    </citation>
    <scope>NUCLEOTIDE SEQUENCE [LARGE SCALE GENOMIC DNA]</scope>
    <source>
        <strain evidence="7 8">CBS 625.97</strain>
    </source>
</reference>
<dbReference type="AlphaFoldDB" id="A0A7D8USK4"/>
<proteinExistence type="inferred from homology"/>
<dbReference type="GO" id="GO:0018773">
    <property type="term" value="F:acetylpyruvate hydrolase activity"/>
    <property type="evidence" value="ECO:0007669"/>
    <property type="project" value="TreeGrafter"/>
</dbReference>
<comment type="similarity">
    <text evidence="1">Belongs to the FAH family.</text>
</comment>
<evidence type="ECO:0000313" key="8">
    <source>
        <dbReference type="Proteomes" id="UP000481288"/>
    </source>
</evidence>
<evidence type="ECO:0000256" key="2">
    <source>
        <dbReference type="ARBA" id="ARBA00022723"/>
    </source>
</evidence>
<evidence type="ECO:0000256" key="3">
    <source>
        <dbReference type="ARBA" id="ARBA00023242"/>
    </source>
</evidence>
<dbReference type="GO" id="GO:0006107">
    <property type="term" value="P:oxaloacetate metabolic process"/>
    <property type="evidence" value="ECO:0007669"/>
    <property type="project" value="UniProtKB-ARBA"/>
</dbReference>
<dbReference type="CDD" id="cd12148">
    <property type="entry name" value="fungal_TF_MHR"/>
    <property type="match status" value="1"/>
</dbReference>
<keyword evidence="5" id="KW-0812">Transmembrane</keyword>
<evidence type="ECO:0000256" key="5">
    <source>
        <dbReference type="SAM" id="Phobius"/>
    </source>
</evidence>
<dbReference type="Pfam" id="PF01557">
    <property type="entry name" value="FAA_hydrolase"/>
    <property type="match status" value="1"/>
</dbReference>
<dbReference type="PANTHER" id="PTHR11820">
    <property type="entry name" value="ACYLPYRUVASE"/>
    <property type="match status" value="1"/>
</dbReference>
<dbReference type="InterPro" id="IPR000073">
    <property type="entry name" value="AB_hydrolase_1"/>
</dbReference>
<dbReference type="EMBL" id="QGMG01000131">
    <property type="protein sequence ID" value="TVY56821.1"/>
    <property type="molecule type" value="Genomic_DNA"/>
</dbReference>
<dbReference type="Proteomes" id="UP000481288">
    <property type="component" value="Unassembled WGS sequence"/>
</dbReference>
<keyword evidence="3" id="KW-0539">Nucleus</keyword>
<feature type="compositionally biased region" description="Basic and acidic residues" evidence="4">
    <location>
        <begin position="629"/>
        <end position="640"/>
    </location>
</feature>
<feature type="region of interest" description="Disordered" evidence="4">
    <location>
        <begin position="624"/>
        <end position="663"/>
    </location>
</feature>
<feature type="region of interest" description="Disordered" evidence="4">
    <location>
        <begin position="1182"/>
        <end position="1204"/>
    </location>
</feature>
<dbReference type="InterPro" id="IPR007219">
    <property type="entry name" value="XnlR_reg_dom"/>
</dbReference>
<evidence type="ECO:0000313" key="7">
    <source>
        <dbReference type="EMBL" id="TVY56821.1"/>
    </source>
</evidence>
<dbReference type="SMART" id="SM00906">
    <property type="entry name" value="Fungal_trans"/>
    <property type="match status" value="1"/>
</dbReference>
<dbReference type="Pfam" id="PF00561">
    <property type="entry name" value="Abhydrolase_1"/>
    <property type="match status" value="1"/>
</dbReference>
<comment type="caution">
    <text evidence="7">The sequence shown here is derived from an EMBL/GenBank/DDBJ whole genome shotgun (WGS) entry which is preliminary data.</text>
</comment>
<gene>
    <name evidence="7" type="primary">yisK_0</name>
    <name evidence="7" type="ORF">LCER1_G002485</name>
</gene>
<feature type="domain" description="Xylanolytic transcriptional activator regulatory" evidence="6">
    <location>
        <begin position="896"/>
        <end position="969"/>
    </location>
</feature>
<dbReference type="Pfam" id="PF04082">
    <property type="entry name" value="Fungal_trans"/>
    <property type="match status" value="1"/>
</dbReference>
<keyword evidence="8" id="KW-1185">Reference proteome</keyword>
<dbReference type="Gene3D" id="3.40.50.1820">
    <property type="entry name" value="alpha/beta hydrolase"/>
    <property type="match status" value="1"/>
</dbReference>
<evidence type="ECO:0000256" key="4">
    <source>
        <dbReference type="SAM" id="MobiDB-lite"/>
    </source>
</evidence>
<evidence type="ECO:0000256" key="1">
    <source>
        <dbReference type="ARBA" id="ARBA00010211"/>
    </source>
</evidence>
<dbReference type="SUPFAM" id="SSF53474">
    <property type="entry name" value="alpha/beta-Hydrolases"/>
    <property type="match status" value="1"/>
</dbReference>
<dbReference type="InterPro" id="IPR029058">
    <property type="entry name" value="AB_hydrolase_fold"/>
</dbReference>
<dbReference type="InterPro" id="IPR011234">
    <property type="entry name" value="Fumarylacetoacetase-like_C"/>
</dbReference>
<dbReference type="OrthoDB" id="194468at2759"/>
<organism evidence="7 8">
    <name type="scientific">Lachnellula cervina</name>
    <dbReference type="NCBI Taxonomy" id="1316786"/>
    <lineage>
        <taxon>Eukaryota</taxon>
        <taxon>Fungi</taxon>
        <taxon>Dikarya</taxon>
        <taxon>Ascomycota</taxon>
        <taxon>Pezizomycotina</taxon>
        <taxon>Leotiomycetes</taxon>
        <taxon>Helotiales</taxon>
        <taxon>Lachnaceae</taxon>
        <taxon>Lachnellula</taxon>
    </lineage>
</organism>
<dbReference type="SUPFAM" id="SSF56529">
    <property type="entry name" value="FAH"/>
    <property type="match status" value="1"/>
</dbReference>
<dbReference type="Gene3D" id="3.90.850.10">
    <property type="entry name" value="Fumarylacetoacetase-like, C-terminal domain"/>
    <property type="match status" value="1"/>
</dbReference>
<name>A0A7D8USK4_9HELO</name>
<dbReference type="FunFam" id="3.90.850.10:FF:000002">
    <property type="entry name" value="2-hydroxyhepta-2,4-diene-1,7-dioate isomerase"/>
    <property type="match status" value="1"/>
</dbReference>
<feature type="transmembrane region" description="Helical" evidence="5">
    <location>
        <begin position="1118"/>
        <end position="1139"/>
    </location>
</feature>
<keyword evidence="5" id="KW-1133">Transmembrane helix</keyword>
<keyword evidence="2" id="KW-0479">Metal-binding</keyword>
<accession>A0A7D8USK4</accession>